<dbReference type="Gene3D" id="3.80.10.10">
    <property type="entry name" value="Ribonuclease Inhibitor"/>
    <property type="match status" value="1"/>
</dbReference>
<feature type="region of interest" description="Disordered" evidence="1">
    <location>
        <begin position="497"/>
        <end position="558"/>
    </location>
</feature>
<dbReference type="Proteomes" id="UP001217089">
    <property type="component" value="Unassembled WGS sequence"/>
</dbReference>
<comment type="caution">
    <text evidence="2">The sequence shown here is derived from an EMBL/GenBank/DDBJ whole genome shotgun (WGS) entry which is preliminary data.</text>
</comment>
<feature type="compositionally biased region" description="Basic residues" evidence="1">
    <location>
        <begin position="503"/>
        <end position="515"/>
    </location>
</feature>
<organism evidence="2 3">
    <name type="scientific">Tegillarca granosa</name>
    <name type="common">Malaysian cockle</name>
    <name type="synonym">Anadara granosa</name>
    <dbReference type="NCBI Taxonomy" id="220873"/>
    <lineage>
        <taxon>Eukaryota</taxon>
        <taxon>Metazoa</taxon>
        <taxon>Spiralia</taxon>
        <taxon>Lophotrochozoa</taxon>
        <taxon>Mollusca</taxon>
        <taxon>Bivalvia</taxon>
        <taxon>Autobranchia</taxon>
        <taxon>Pteriomorphia</taxon>
        <taxon>Arcoida</taxon>
        <taxon>Arcoidea</taxon>
        <taxon>Arcidae</taxon>
        <taxon>Tegillarca</taxon>
    </lineage>
</organism>
<protein>
    <recommendedName>
        <fullName evidence="4">Leucine-rich repeat-containing protein 56</fullName>
    </recommendedName>
</protein>
<name>A0ABQ9E6C0_TEGGR</name>
<dbReference type="InterPro" id="IPR001611">
    <property type="entry name" value="Leu-rich_rpt"/>
</dbReference>
<dbReference type="InterPro" id="IPR032675">
    <property type="entry name" value="LRR_dom_sf"/>
</dbReference>
<dbReference type="EMBL" id="JARBDR010000921">
    <property type="protein sequence ID" value="KAJ8299005.1"/>
    <property type="molecule type" value="Genomic_DNA"/>
</dbReference>
<evidence type="ECO:0000256" key="1">
    <source>
        <dbReference type="SAM" id="MobiDB-lite"/>
    </source>
</evidence>
<gene>
    <name evidence="2" type="ORF">KUTeg_023065</name>
</gene>
<dbReference type="PANTHER" id="PTHR22708">
    <property type="entry name" value="LEUCINE-RICH REPEAT-CONTAINING PROTEIN 56"/>
    <property type="match status" value="1"/>
</dbReference>
<evidence type="ECO:0008006" key="4">
    <source>
        <dbReference type="Google" id="ProtNLM"/>
    </source>
</evidence>
<evidence type="ECO:0000313" key="3">
    <source>
        <dbReference type="Proteomes" id="UP001217089"/>
    </source>
</evidence>
<keyword evidence="3" id="KW-1185">Reference proteome</keyword>
<feature type="region of interest" description="Disordered" evidence="1">
    <location>
        <begin position="250"/>
        <end position="311"/>
    </location>
</feature>
<accession>A0ABQ9E6C0</accession>
<dbReference type="InterPro" id="IPR040091">
    <property type="entry name" value="LRRC56"/>
</dbReference>
<dbReference type="SUPFAM" id="SSF52058">
    <property type="entry name" value="L domain-like"/>
    <property type="match status" value="1"/>
</dbReference>
<dbReference type="PANTHER" id="PTHR22708:SF0">
    <property type="entry name" value="LEUCINE-RICH REPEAT-CONTAINING PROTEIN 56"/>
    <property type="match status" value="1"/>
</dbReference>
<reference evidence="2 3" key="1">
    <citation type="submission" date="2022-12" db="EMBL/GenBank/DDBJ databases">
        <title>Chromosome-level genome of Tegillarca granosa.</title>
        <authorList>
            <person name="Kim J."/>
        </authorList>
    </citation>
    <scope>NUCLEOTIDE SEQUENCE [LARGE SCALE GENOMIC DNA]</scope>
    <source>
        <strain evidence="2">Teg-2019</strain>
        <tissue evidence="2">Adductor muscle</tissue>
    </source>
</reference>
<proteinExistence type="predicted"/>
<sequence>MAVAQDINYHRQQNMSAPLPSRPSSALARGVQITEFTESKINPEPIVIEDSDLLMEQYLSPGKLRLLTGVDNLDDVHSLEMKVDTSDTSLGNFGSLLPRLTQLKLSNSSIPCVRDLGSSLRNLRVMWMCRCGLNELDGISTMICLKELYLAYNEISDISPLSMLDKLEILDLEGLTLEGNPICVRPSPDSDQENYDYRQAVKKSIPHLKILDDEPLVEGVVSPKKGNVFDDDWAYLEELQNDIGFGGSVESLAASDDSSRPDSGSIRPSTGYRPGSALRPSTGYRPLTASKRASTATGASEDASSDLTMGKVVCGNPSKALITRRKLNPQQQPKESTERKMFPQFQHTPEHTFDQLPNDDKDRTEIVEELKAWKLEHEKRMEKIKEARAPQVLVVDHDDAFSLSGDESSQDSEDELDDVRPLDYSGDIDRLNKHHKDKFISGGKEEEEDSNSELMQYKKIGFNNEHELRQYYKTRHIGGKHDEAFNADFEAQEPLALSAKSRSSNRRPSPVRHLHNMPLKSEPLAAIRTRSPVPPIRSNDGVSPSPPSSASMAVWNIT</sequence>
<feature type="region of interest" description="Disordered" evidence="1">
    <location>
        <begin position="320"/>
        <end position="339"/>
    </location>
</feature>
<dbReference type="PROSITE" id="PS51450">
    <property type="entry name" value="LRR"/>
    <property type="match status" value="1"/>
</dbReference>
<evidence type="ECO:0000313" key="2">
    <source>
        <dbReference type="EMBL" id="KAJ8299005.1"/>
    </source>
</evidence>